<feature type="transmembrane region" description="Helical" evidence="8">
    <location>
        <begin position="192"/>
        <end position="215"/>
    </location>
</feature>
<evidence type="ECO:0000313" key="10">
    <source>
        <dbReference type="Proteomes" id="UP000782312"/>
    </source>
</evidence>
<feature type="transmembrane region" description="Helical" evidence="8">
    <location>
        <begin position="99"/>
        <end position="117"/>
    </location>
</feature>
<comment type="caution">
    <text evidence="9">The sequence shown here is derived from an EMBL/GenBank/DDBJ whole genome shotgun (WGS) entry which is preliminary data.</text>
</comment>
<feature type="transmembrane region" description="Helical" evidence="8">
    <location>
        <begin position="129"/>
        <end position="151"/>
    </location>
</feature>
<dbReference type="InterPro" id="IPR002781">
    <property type="entry name" value="TM_pro_TauE-like"/>
</dbReference>
<feature type="transmembrane region" description="Helical" evidence="8">
    <location>
        <begin position="157"/>
        <end position="180"/>
    </location>
</feature>
<keyword evidence="7 8" id="KW-0472">Membrane</keyword>
<keyword evidence="6 8" id="KW-1133">Transmembrane helix</keyword>
<protein>
    <recommendedName>
        <fullName evidence="8">Probable membrane transporter protein</fullName>
    </recommendedName>
</protein>
<evidence type="ECO:0000313" key="9">
    <source>
        <dbReference type="EMBL" id="MBI3128317.1"/>
    </source>
</evidence>
<name>A0A932HZT1_UNCTE</name>
<keyword evidence="4 8" id="KW-1003">Cell membrane</keyword>
<organism evidence="9 10">
    <name type="scientific">Tectimicrobiota bacterium</name>
    <dbReference type="NCBI Taxonomy" id="2528274"/>
    <lineage>
        <taxon>Bacteria</taxon>
        <taxon>Pseudomonadati</taxon>
        <taxon>Nitrospinota/Tectimicrobiota group</taxon>
        <taxon>Candidatus Tectimicrobiota</taxon>
    </lineage>
</organism>
<reference evidence="9" key="1">
    <citation type="submission" date="2020-07" db="EMBL/GenBank/DDBJ databases">
        <title>Huge and variable diversity of episymbiotic CPR bacteria and DPANN archaea in groundwater ecosystems.</title>
        <authorList>
            <person name="He C.Y."/>
            <person name="Keren R."/>
            <person name="Whittaker M."/>
            <person name="Farag I.F."/>
            <person name="Doudna J."/>
            <person name="Cate J.H.D."/>
            <person name="Banfield J.F."/>
        </authorList>
    </citation>
    <scope>NUCLEOTIDE SEQUENCE</scope>
    <source>
        <strain evidence="9">NC_groundwater_763_Ag_S-0.2um_68_21</strain>
    </source>
</reference>
<evidence type="ECO:0000256" key="8">
    <source>
        <dbReference type="RuleBase" id="RU363041"/>
    </source>
</evidence>
<keyword evidence="3" id="KW-0813">Transport</keyword>
<dbReference type="AlphaFoldDB" id="A0A932HZT1"/>
<dbReference type="InterPro" id="IPR052017">
    <property type="entry name" value="TSUP"/>
</dbReference>
<accession>A0A932HZT1</accession>
<evidence type="ECO:0000256" key="1">
    <source>
        <dbReference type="ARBA" id="ARBA00004651"/>
    </source>
</evidence>
<dbReference type="PANTHER" id="PTHR30269">
    <property type="entry name" value="TRANSMEMBRANE PROTEIN YFCA"/>
    <property type="match status" value="1"/>
</dbReference>
<evidence type="ECO:0000256" key="2">
    <source>
        <dbReference type="ARBA" id="ARBA00009142"/>
    </source>
</evidence>
<feature type="transmembrane region" description="Helical" evidence="8">
    <location>
        <begin position="12"/>
        <end position="39"/>
    </location>
</feature>
<evidence type="ECO:0000256" key="3">
    <source>
        <dbReference type="ARBA" id="ARBA00022448"/>
    </source>
</evidence>
<dbReference type="Pfam" id="PF01925">
    <property type="entry name" value="TauE"/>
    <property type="match status" value="1"/>
</dbReference>
<evidence type="ECO:0000256" key="4">
    <source>
        <dbReference type="ARBA" id="ARBA00022475"/>
    </source>
</evidence>
<evidence type="ECO:0000256" key="7">
    <source>
        <dbReference type="ARBA" id="ARBA00023136"/>
    </source>
</evidence>
<comment type="similarity">
    <text evidence="2 8">Belongs to the 4-toluene sulfonate uptake permease (TSUP) (TC 2.A.102) family.</text>
</comment>
<evidence type="ECO:0000256" key="6">
    <source>
        <dbReference type="ARBA" id="ARBA00022989"/>
    </source>
</evidence>
<comment type="subcellular location">
    <subcellularLocation>
        <location evidence="1 8">Cell membrane</location>
        <topology evidence="1 8">Multi-pass membrane protein</topology>
    </subcellularLocation>
</comment>
<feature type="transmembrane region" description="Helical" evidence="8">
    <location>
        <begin position="73"/>
        <end position="93"/>
    </location>
</feature>
<feature type="transmembrane region" description="Helical" evidence="8">
    <location>
        <begin position="45"/>
        <end position="66"/>
    </location>
</feature>
<sequence length="246" mass="26729">MPLAPFDALAIAVAAFFVGFFKATLGLAIGLLLVPVMVFVWPTRFVFGIIAVQMWLSDYLALKYFWKRWDGRLVKLVLPGFFFGIILGAYLLVQLPDFWIRKGLGALCLVFAGLQAVREFGRELAPPRLNSWMGVGIGLAGGTMSTLFHSGGLILNLYLLSQGVTKVPLVATVIAVWILMNPVKLTSYWVGGIVNLQMFLACLLAAPLTFAGVWAGKRALEWAPQKAYNLGVLVLAAAAAVKLLAE</sequence>
<gene>
    <name evidence="9" type="ORF">HYZ11_11985</name>
</gene>
<dbReference type="Proteomes" id="UP000782312">
    <property type="component" value="Unassembled WGS sequence"/>
</dbReference>
<feature type="transmembrane region" description="Helical" evidence="8">
    <location>
        <begin position="227"/>
        <end position="245"/>
    </location>
</feature>
<keyword evidence="5 8" id="KW-0812">Transmembrane</keyword>
<proteinExistence type="inferred from homology"/>
<dbReference type="PANTHER" id="PTHR30269:SF37">
    <property type="entry name" value="MEMBRANE TRANSPORTER PROTEIN"/>
    <property type="match status" value="1"/>
</dbReference>
<dbReference type="EMBL" id="JACPUR010000027">
    <property type="protein sequence ID" value="MBI3128317.1"/>
    <property type="molecule type" value="Genomic_DNA"/>
</dbReference>
<dbReference type="GO" id="GO:0005886">
    <property type="term" value="C:plasma membrane"/>
    <property type="evidence" value="ECO:0007669"/>
    <property type="project" value="UniProtKB-SubCell"/>
</dbReference>
<evidence type="ECO:0000256" key="5">
    <source>
        <dbReference type="ARBA" id="ARBA00022692"/>
    </source>
</evidence>